<dbReference type="InterPro" id="IPR014729">
    <property type="entry name" value="Rossmann-like_a/b/a_fold"/>
</dbReference>
<dbReference type="EMBL" id="QOCV01000002">
    <property type="protein sequence ID" value="RHW55244.1"/>
    <property type="molecule type" value="Genomic_DNA"/>
</dbReference>
<evidence type="ECO:0008006" key="3">
    <source>
        <dbReference type="Google" id="ProtNLM"/>
    </source>
</evidence>
<dbReference type="Proteomes" id="UP000265862">
    <property type="component" value="Unassembled WGS sequence"/>
</dbReference>
<evidence type="ECO:0000313" key="1">
    <source>
        <dbReference type="EMBL" id="RHW55244.1"/>
    </source>
</evidence>
<evidence type="ECO:0000313" key="2">
    <source>
        <dbReference type="Proteomes" id="UP000265862"/>
    </source>
</evidence>
<name>A0A396SUX4_9LACO</name>
<dbReference type="SUPFAM" id="SSF52402">
    <property type="entry name" value="Adenine nucleotide alpha hydrolases-like"/>
    <property type="match status" value="1"/>
</dbReference>
<dbReference type="AlphaFoldDB" id="A0A396SUX4"/>
<organism evidence="1 2">
    <name type="scientific">Lactobacillus bombicola</name>
    <dbReference type="NCBI Taxonomy" id="1505723"/>
    <lineage>
        <taxon>Bacteria</taxon>
        <taxon>Bacillati</taxon>
        <taxon>Bacillota</taxon>
        <taxon>Bacilli</taxon>
        <taxon>Lactobacillales</taxon>
        <taxon>Lactobacillaceae</taxon>
        <taxon>Lactobacillus</taxon>
    </lineage>
</organism>
<protein>
    <recommendedName>
        <fullName evidence="3">Electron transfer flavoprotein beta subunit</fullName>
    </recommendedName>
</protein>
<accession>A0A396SUX4</accession>
<reference evidence="1 2" key="1">
    <citation type="submission" date="2018-07" db="EMBL/GenBank/DDBJ databases">
        <title>Genome sequences of six Lactobacillus spp. isolated from bumble bee guts.</title>
        <authorList>
            <person name="Motta E.V.S."/>
            <person name="Moran N.A."/>
        </authorList>
    </citation>
    <scope>NUCLEOTIDE SEQUENCE [LARGE SCALE GENOMIC DNA]</scope>
    <source>
        <strain evidence="1 2">OCC3</strain>
    </source>
</reference>
<dbReference type="Gene3D" id="3.40.50.620">
    <property type="entry name" value="HUPs"/>
    <property type="match status" value="1"/>
</dbReference>
<dbReference type="RefSeq" id="WP_118897572.1">
    <property type="nucleotide sequence ID" value="NZ_QOCV01000002.1"/>
</dbReference>
<proteinExistence type="predicted"/>
<sequence>MKIALIARAAWADPQAYTVDKQRVIVKPENLFLSLADRAVLTFAQQVVHTRGGTIDAYTFEPDAAAADRILHEALALGATTATKIVGGDLADPLQQRELIQRFVQRLIKQGQHYDLWLTGDTADSGFAAILAQELAAYYYEHVTALDSAFNFEIGLAKGKLLGQCQLPAVITTDDLIQVPELATFAALKTAMVAPITTIDLPIKSKPSTLVATQEQTDKVIFNLAQEPDATAKLVAKLKQDGILR</sequence>
<comment type="caution">
    <text evidence="1">The sequence shown here is derived from an EMBL/GenBank/DDBJ whole genome shotgun (WGS) entry which is preliminary data.</text>
</comment>
<gene>
    <name evidence="1" type="ORF">DS835_01320</name>
</gene>